<proteinExistence type="predicted"/>
<accession>A0A6C0ISV2</accession>
<reference evidence="1" key="1">
    <citation type="journal article" date="2020" name="Nature">
        <title>Giant virus diversity and host interactions through global metagenomics.</title>
        <authorList>
            <person name="Schulz F."/>
            <person name="Roux S."/>
            <person name="Paez-Espino D."/>
            <person name="Jungbluth S."/>
            <person name="Walsh D.A."/>
            <person name="Denef V.J."/>
            <person name="McMahon K.D."/>
            <person name="Konstantinidis K.T."/>
            <person name="Eloe-Fadrosh E.A."/>
            <person name="Kyrpides N.C."/>
            <person name="Woyke T."/>
        </authorList>
    </citation>
    <scope>NUCLEOTIDE SEQUENCE</scope>
    <source>
        <strain evidence="1">GVMAG-M-3300024261-8</strain>
    </source>
</reference>
<dbReference type="EMBL" id="MN740240">
    <property type="protein sequence ID" value="QHT95506.1"/>
    <property type="molecule type" value="Genomic_DNA"/>
</dbReference>
<organism evidence="1">
    <name type="scientific">viral metagenome</name>
    <dbReference type="NCBI Taxonomy" id="1070528"/>
    <lineage>
        <taxon>unclassified sequences</taxon>
        <taxon>metagenomes</taxon>
        <taxon>organismal metagenomes</taxon>
    </lineage>
</organism>
<dbReference type="AlphaFoldDB" id="A0A6C0ISV2"/>
<protein>
    <submittedName>
        <fullName evidence="1">Uncharacterized protein</fullName>
    </submittedName>
</protein>
<sequence length="371" mass="41562">MSVDVSGVCLQRRKQMLFTIPPIRLETSSPYNQYTEAQLNMRRKAEILQYTGNSQASKGNNLTKKQKMAQILSGNYQNSNYPGTIVQKVTEVRNEIYDLSENVYSYETQYSNIDTNCNNNEIIYTPSSSSGVPGPSILLYKDDTIPLYNYKKNVEALAIVNDEDTDEWRYNIKDNVFAVHNISSKIFTLGIQYGITNPQYTYSFKVPYGIFVRGFSTGSSIEKTYDLSLNLFNTSPIGVSVLYNNGSVIDPVTGTTLTPTVTYTDSSFNVRLHDTSFNAVNTPFQAIAHGGTVEVSGINLFTERGFIYDIFGLPKISISTPFGYEDDFNNVEYGIVFNLSSNNLLVETNCSVSNQVSELYVPFELNGAYLM</sequence>
<name>A0A6C0ISV2_9ZZZZ</name>
<evidence type="ECO:0000313" key="1">
    <source>
        <dbReference type="EMBL" id="QHT95506.1"/>
    </source>
</evidence>